<reference evidence="13" key="1">
    <citation type="submission" date="2023-04" db="EMBL/GenBank/DDBJ databases">
        <title>The human skin virome in hidradenitis suppurativa patients.</title>
        <authorList>
            <person name="Jansen D."/>
        </authorList>
    </citation>
    <scope>NUCLEOTIDE SEQUENCE</scope>
    <source>
        <strain evidence="13">VC4_HSPhageA</strain>
    </source>
</reference>
<keyword evidence="7" id="KW-0805">Transcription regulation</keyword>
<dbReference type="CDD" id="cd06529">
    <property type="entry name" value="S24_LexA-like"/>
    <property type="match status" value="1"/>
</dbReference>
<evidence type="ECO:0000256" key="2">
    <source>
        <dbReference type="ARBA" id="ARBA00022491"/>
    </source>
</evidence>
<dbReference type="InterPro" id="IPR006197">
    <property type="entry name" value="Peptidase_S24_LexA"/>
</dbReference>
<evidence type="ECO:0000256" key="11">
    <source>
        <dbReference type="ARBA" id="ARBA00023236"/>
    </source>
</evidence>
<dbReference type="GO" id="GO:0006260">
    <property type="term" value="P:DNA replication"/>
    <property type="evidence" value="ECO:0007669"/>
    <property type="project" value="UniProtKB-KW"/>
</dbReference>
<dbReference type="SUPFAM" id="SSF47413">
    <property type="entry name" value="lambda repressor-like DNA-binding domains"/>
    <property type="match status" value="1"/>
</dbReference>
<dbReference type="PROSITE" id="PS50943">
    <property type="entry name" value="HTH_CROC1"/>
    <property type="match status" value="1"/>
</dbReference>
<dbReference type="Gene3D" id="2.10.109.10">
    <property type="entry name" value="Umud Fragment, subunit A"/>
    <property type="match status" value="1"/>
</dbReference>
<dbReference type="SMART" id="SM00530">
    <property type="entry name" value="HTH_XRE"/>
    <property type="match status" value="1"/>
</dbReference>
<dbReference type="CDD" id="cd00093">
    <property type="entry name" value="HTH_XRE"/>
    <property type="match status" value="1"/>
</dbReference>
<dbReference type="InterPro" id="IPR036286">
    <property type="entry name" value="LexA/Signal_pep-like_sf"/>
</dbReference>
<comment type="similarity">
    <text evidence="1">Belongs to the peptidase S24 family.</text>
</comment>
<dbReference type="GO" id="GO:0006281">
    <property type="term" value="P:DNA repair"/>
    <property type="evidence" value="ECO:0007669"/>
    <property type="project" value="UniProtKB-KW"/>
</dbReference>
<keyword evidence="2" id="KW-0678">Repressor</keyword>
<dbReference type="PANTHER" id="PTHR33516:SF2">
    <property type="entry name" value="LEXA REPRESSOR-RELATED"/>
    <property type="match status" value="1"/>
</dbReference>
<dbReference type="InterPro" id="IPR050077">
    <property type="entry name" value="LexA_repressor"/>
</dbReference>
<evidence type="ECO:0000256" key="3">
    <source>
        <dbReference type="ARBA" id="ARBA00022705"/>
    </source>
</evidence>
<evidence type="ECO:0000256" key="9">
    <source>
        <dbReference type="ARBA" id="ARBA00023163"/>
    </source>
</evidence>
<keyword evidence="11" id="KW-0742">SOS response</keyword>
<dbReference type="Pfam" id="PF00717">
    <property type="entry name" value="Peptidase_S24"/>
    <property type="match status" value="1"/>
</dbReference>
<dbReference type="GO" id="GO:0004252">
    <property type="term" value="F:serine-type endopeptidase activity"/>
    <property type="evidence" value="ECO:0007669"/>
    <property type="project" value="InterPro"/>
</dbReference>
<dbReference type="GO" id="GO:0003677">
    <property type="term" value="F:DNA binding"/>
    <property type="evidence" value="ECO:0007669"/>
    <property type="project" value="UniProtKB-KW"/>
</dbReference>
<dbReference type="InterPro" id="IPR006200">
    <property type="entry name" value="LexA"/>
</dbReference>
<evidence type="ECO:0000256" key="7">
    <source>
        <dbReference type="ARBA" id="ARBA00023015"/>
    </source>
</evidence>
<dbReference type="InterPro" id="IPR039418">
    <property type="entry name" value="LexA-like"/>
</dbReference>
<evidence type="ECO:0000256" key="1">
    <source>
        <dbReference type="ARBA" id="ARBA00007484"/>
    </source>
</evidence>
<evidence type="ECO:0000256" key="5">
    <source>
        <dbReference type="ARBA" id="ARBA00022801"/>
    </source>
</evidence>
<feature type="domain" description="HTH cro/C1-type" evidence="12">
    <location>
        <begin position="7"/>
        <end position="71"/>
    </location>
</feature>
<name>A0AA49X3A1_9VIRU</name>
<dbReference type="GO" id="GO:0045892">
    <property type="term" value="P:negative regulation of DNA-templated transcription"/>
    <property type="evidence" value="ECO:0007669"/>
    <property type="project" value="InterPro"/>
</dbReference>
<evidence type="ECO:0000259" key="12">
    <source>
        <dbReference type="PROSITE" id="PS50943"/>
    </source>
</evidence>
<dbReference type="Gene3D" id="1.10.260.40">
    <property type="entry name" value="lambda repressor-like DNA-binding domains"/>
    <property type="match status" value="1"/>
</dbReference>
<dbReference type="NCBIfam" id="TIGR00498">
    <property type="entry name" value="lexA"/>
    <property type="match status" value="1"/>
</dbReference>
<evidence type="ECO:0000256" key="10">
    <source>
        <dbReference type="ARBA" id="ARBA00023204"/>
    </source>
</evidence>
<dbReference type="InterPro" id="IPR010982">
    <property type="entry name" value="Lambda_DNA-bd_dom_sf"/>
</dbReference>
<keyword evidence="3" id="KW-0235">DNA replication</keyword>
<accession>A0AA49X3A1</accession>
<dbReference type="GO" id="GO:0009432">
    <property type="term" value="P:SOS response"/>
    <property type="evidence" value="ECO:0007669"/>
    <property type="project" value="UniProtKB-KW"/>
</dbReference>
<evidence type="ECO:0000256" key="6">
    <source>
        <dbReference type="ARBA" id="ARBA00022813"/>
    </source>
</evidence>
<evidence type="ECO:0000256" key="4">
    <source>
        <dbReference type="ARBA" id="ARBA00022763"/>
    </source>
</evidence>
<dbReference type="InterPro" id="IPR001387">
    <property type="entry name" value="Cro/C1-type_HTH"/>
</dbReference>
<dbReference type="InterPro" id="IPR015927">
    <property type="entry name" value="Peptidase_S24_S26A/B/C"/>
</dbReference>
<keyword evidence="4" id="KW-0227">DNA damage</keyword>
<keyword evidence="8" id="KW-0238">DNA-binding</keyword>
<proteinExistence type="inferred from homology"/>
<evidence type="ECO:0000313" key="13">
    <source>
        <dbReference type="EMBL" id="WLJ26246.1"/>
    </source>
</evidence>
<sequence>MKVGSKLKMIRLLRNLTLDEVAKAMNEIVPEEEGISYNKGKISKWENDTAEPNLYALKHLLDFYQVSFDDVINNKFTVDNINSKKIPIIGTIAAGTPLLAEENIEDYFCIDNSVKCDFALKVKGDSMINADIFDGDIVFIRKQPTLENGEIGAILLENEATLKRFSKTNDSVILQAENPNMTDWPRVYTDGNIRVLGKLVGVYSKKD</sequence>
<evidence type="ECO:0000256" key="8">
    <source>
        <dbReference type="ARBA" id="ARBA00023125"/>
    </source>
</evidence>
<dbReference type="PANTHER" id="PTHR33516">
    <property type="entry name" value="LEXA REPRESSOR"/>
    <property type="match status" value="1"/>
</dbReference>
<dbReference type="PRINTS" id="PR00726">
    <property type="entry name" value="LEXASERPTASE"/>
</dbReference>
<keyword evidence="9" id="KW-0804">Transcription</keyword>
<organism evidence="13">
    <name type="scientific">Firmicutes phage HS16</name>
    <dbReference type="NCBI Taxonomy" id="3056394"/>
    <lineage>
        <taxon>Viruses</taxon>
    </lineage>
</organism>
<dbReference type="EMBL" id="OQ890324">
    <property type="protein sequence ID" value="WLJ26246.1"/>
    <property type="molecule type" value="Genomic_DNA"/>
</dbReference>
<keyword evidence="5" id="KW-0378">Hydrolase</keyword>
<dbReference type="SUPFAM" id="SSF51306">
    <property type="entry name" value="LexA/Signal peptidase"/>
    <property type="match status" value="1"/>
</dbReference>
<protein>
    <submittedName>
        <fullName evidence="13">Repressor protein CI</fullName>
    </submittedName>
</protein>
<keyword evidence="10" id="KW-0234">DNA repair</keyword>
<keyword evidence="6" id="KW-0068">Autocatalytic cleavage</keyword>